<dbReference type="CDD" id="cd00757">
    <property type="entry name" value="ThiF_MoeB_HesA_family"/>
    <property type="match status" value="1"/>
</dbReference>
<evidence type="ECO:0000256" key="4">
    <source>
        <dbReference type="SAM" id="MobiDB-lite"/>
    </source>
</evidence>
<dbReference type="InterPro" id="IPR045886">
    <property type="entry name" value="ThiF/MoeB/HesA"/>
</dbReference>
<dbReference type="KEGG" id="cgrn:4412665_00643"/>
<dbReference type="Gene3D" id="3.40.50.720">
    <property type="entry name" value="NAD(P)-binding Rossmann-like Domain"/>
    <property type="match status" value="1"/>
</dbReference>
<feature type="compositionally biased region" description="Polar residues" evidence="4">
    <location>
        <begin position="14"/>
        <end position="28"/>
    </location>
</feature>
<evidence type="ECO:0000313" key="7">
    <source>
        <dbReference type="Proteomes" id="UP000215332"/>
    </source>
</evidence>
<feature type="compositionally biased region" description="Basic and acidic residues" evidence="4">
    <location>
        <begin position="1"/>
        <end position="12"/>
    </location>
</feature>
<dbReference type="PANTHER" id="PTHR10953">
    <property type="entry name" value="UBIQUITIN-ACTIVATING ENZYME E1"/>
    <property type="match status" value="1"/>
</dbReference>
<keyword evidence="2" id="KW-0547">Nucleotide-binding</keyword>
<dbReference type="PANTHER" id="PTHR10953:SF102">
    <property type="entry name" value="ADENYLYLTRANSFERASE AND SULFURTRANSFERASE MOCS3"/>
    <property type="match status" value="1"/>
</dbReference>
<sequence length="287" mass="30278">MGEDRFSGEERPTGTPSPNITGEGSTASDRGETVLSERDQARYARHIVLPGFGEEAQRKLRGSRVLVVGAGGLGSPVLLYLAAAGIGHLTIIDDDVVDESNLQRQVIHRQADVGRPKALSAREAVQRLDPQLSAEAMVARLTADNALELYGDHDLVLDCTDNFATRYLASDAAEITGTPLVWGTILQYQGQLSVFWPGRGPMLRDLFPEVPAADSVPSAVVGGTFGPVVGQTGSMMATEAVKVLTGIGTPAVGRLVLLDALGVGTRTLSFAPDPDRAPVTRLVDGGR</sequence>
<dbReference type="GO" id="GO:0005524">
    <property type="term" value="F:ATP binding"/>
    <property type="evidence" value="ECO:0007669"/>
    <property type="project" value="UniProtKB-KW"/>
</dbReference>
<feature type="region of interest" description="Disordered" evidence="4">
    <location>
        <begin position="1"/>
        <end position="33"/>
    </location>
</feature>
<dbReference type="GO" id="GO:0008146">
    <property type="term" value="F:sulfotransferase activity"/>
    <property type="evidence" value="ECO:0007669"/>
    <property type="project" value="TreeGrafter"/>
</dbReference>
<evidence type="ECO:0000313" key="6">
    <source>
        <dbReference type="EMBL" id="SNV31627.1"/>
    </source>
</evidence>
<evidence type="ECO:0000256" key="1">
    <source>
        <dbReference type="ARBA" id="ARBA00022679"/>
    </source>
</evidence>
<dbReference type="Proteomes" id="UP000215332">
    <property type="component" value="Chromosome 1"/>
</dbReference>
<dbReference type="InterPro" id="IPR035985">
    <property type="entry name" value="Ubiquitin-activating_enz"/>
</dbReference>
<evidence type="ECO:0000256" key="2">
    <source>
        <dbReference type="ARBA" id="ARBA00022741"/>
    </source>
</evidence>
<dbReference type="eggNOG" id="COG0476">
    <property type="taxonomic scope" value="Bacteria"/>
</dbReference>
<accession>A0A239WAT8</accession>
<dbReference type="FunFam" id="3.40.50.720:FF:000033">
    <property type="entry name" value="Adenylyltransferase and sulfurtransferase MOCS3"/>
    <property type="match status" value="1"/>
</dbReference>
<dbReference type="SUPFAM" id="SSF69572">
    <property type="entry name" value="Activating enzymes of the ubiquitin-like proteins"/>
    <property type="match status" value="1"/>
</dbReference>
<keyword evidence="3" id="KW-0067">ATP-binding</keyword>
<proteinExistence type="predicted"/>
<dbReference type="EMBL" id="LT906441">
    <property type="protein sequence ID" value="SNV31627.1"/>
    <property type="molecule type" value="Genomic_DNA"/>
</dbReference>
<keyword evidence="1 6" id="KW-0808">Transferase</keyword>
<dbReference type="GO" id="GO:0005829">
    <property type="term" value="C:cytosol"/>
    <property type="evidence" value="ECO:0007669"/>
    <property type="project" value="TreeGrafter"/>
</dbReference>
<name>A0A239WAT8_9ACTN</name>
<evidence type="ECO:0000259" key="5">
    <source>
        <dbReference type="Pfam" id="PF00899"/>
    </source>
</evidence>
<protein>
    <submittedName>
        <fullName evidence="6">Probable adenylyltransferase/sulfurtransferase MoeZ</fullName>
    </submittedName>
</protein>
<dbReference type="InterPro" id="IPR000594">
    <property type="entry name" value="ThiF_NAD_FAD-bd"/>
</dbReference>
<dbReference type="GO" id="GO:0016779">
    <property type="term" value="F:nucleotidyltransferase activity"/>
    <property type="evidence" value="ECO:0007669"/>
    <property type="project" value="UniProtKB-KW"/>
</dbReference>
<dbReference type="GO" id="GO:0004792">
    <property type="term" value="F:thiosulfate-cyanide sulfurtransferase activity"/>
    <property type="evidence" value="ECO:0007669"/>
    <property type="project" value="TreeGrafter"/>
</dbReference>
<dbReference type="AlphaFoldDB" id="A0A239WAT8"/>
<keyword evidence="6" id="KW-0548">Nucleotidyltransferase</keyword>
<organism evidence="6 7">
    <name type="scientific">Cutibacterium granulosum</name>
    <dbReference type="NCBI Taxonomy" id="33011"/>
    <lineage>
        <taxon>Bacteria</taxon>
        <taxon>Bacillati</taxon>
        <taxon>Actinomycetota</taxon>
        <taxon>Actinomycetes</taxon>
        <taxon>Propionibacteriales</taxon>
        <taxon>Propionibacteriaceae</taxon>
        <taxon>Cutibacterium</taxon>
    </lineage>
</organism>
<evidence type="ECO:0000256" key="3">
    <source>
        <dbReference type="ARBA" id="ARBA00022840"/>
    </source>
</evidence>
<reference evidence="6 7" key="1">
    <citation type="submission" date="2017-06" db="EMBL/GenBank/DDBJ databases">
        <authorList>
            <consortium name="Pathogen Informatics"/>
        </authorList>
    </citation>
    <scope>NUCLEOTIDE SEQUENCE [LARGE SCALE GENOMIC DNA]</scope>
    <source>
        <strain evidence="6 7">NCTC11865</strain>
    </source>
</reference>
<dbReference type="GO" id="GO:0008641">
    <property type="term" value="F:ubiquitin-like modifier activating enzyme activity"/>
    <property type="evidence" value="ECO:0007669"/>
    <property type="project" value="InterPro"/>
</dbReference>
<gene>
    <name evidence="6" type="primary">moeZ</name>
    <name evidence="6" type="ORF">SAMEA4412665_00643</name>
</gene>
<dbReference type="Pfam" id="PF00899">
    <property type="entry name" value="ThiF"/>
    <property type="match status" value="1"/>
</dbReference>
<feature type="domain" description="THIF-type NAD/FAD binding fold" evidence="5">
    <location>
        <begin position="43"/>
        <end position="269"/>
    </location>
</feature>